<keyword evidence="2" id="KW-1185">Reference proteome</keyword>
<reference evidence="1" key="2">
    <citation type="submission" date="2022-08" db="UniProtKB">
        <authorList>
            <consortium name="EnsemblMetazoa"/>
        </authorList>
    </citation>
    <scope>IDENTIFICATION</scope>
    <source>
        <strain evidence="1">STECLA/ALBI9_A</strain>
    </source>
</reference>
<dbReference type="Proteomes" id="UP000069272">
    <property type="component" value="Chromosome 2L"/>
</dbReference>
<protein>
    <submittedName>
        <fullName evidence="1">Uncharacterized protein</fullName>
    </submittedName>
</protein>
<evidence type="ECO:0000313" key="1">
    <source>
        <dbReference type="EnsemblMetazoa" id="AALB014188-PA"/>
    </source>
</evidence>
<dbReference type="VEuPathDB" id="VectorBase:AALB014188"/>
<evidence type="ECO:0000313" key="2">
    <source>
        <dbReference type="Proteomes" id="UP000069272"/>
    </source>
</evidence>
<proteinExistence type="predicted"/>
<dbReference type="AlphaFoldDB" id="A0A182FX05"/>
<organism evidence="1 2">
    <name type="scientific">Anopheles albimanus</name>
    <name type="common">New world malaria mosquito</name>
    <dbReference type="NCBI Taxonomy" id="7167"/>
    <lineage>
        <taxon>Eukaryota</taxon>
        <taxon>Metazoa</taxon>
        <taxon>Ecdysozoa</taxon>
        <taxon>Arthropoda</taxon>
        <taxon>Hexapoda</taxon>
        <taxon>Insecta</taxon>
        <taxon>Pterygota</taxon>
        <taxon>Neoptera</taxon>
        <taxon>Endopterygota</taxon>
        <taxon>Diptera</taxon>
        <taxon>Nematocera</taxon>
        <taxon>Culicoidea</taxon>
        <taxon>Culicidae</taxon>
        <taxon>Anophelinae</taxon>
        <taxon>Anopheles</taxon>
    </lineage>
</organism>
<name>A0A182FX05_ANOAL</name>
<dbReference type="EnsemblMetazoa" id="AALB014188-RA">
    <property type="protein sequence ID" value="AALB014188-PA"/>
    <property type="gene ID" value="AALB014188"/>
</dbReference>
<sequence length="77" mass="8151">RNGRAASRAADLAPVPWALRLNRVASSACALCGFTPLASAPSSSSTITVLFSDRKPPTRQGVVKAKSRCRVVCRPIQ</sequence>
<accession>A0A182FX05</accession>
<reference evidence="1 2" key="1">
    <citation type="journal article" date="2017" name="G3 (Bethesda)">
        <title>The Physical Genome Mapping of Anopheles albimanus Corrected Scaffold Misassemblies and Identified Interarm Rearrangements in Genus Anopheles.</title>
        <authorList>
            <person name="Artemov G.N."/>
            <person name="Peery A.N."/>
            <person name="Jiang X."/>
            <person name="Tu Z."/>
            <person name="Stegniy V.N."/>
            <person name="Sharakhova M.V."/>
            <person name="Sharakhov I.V."/>
        </authorList>
    </citation>
    <scope>NUCLEOTIDE SEQUENCE [LARGE SCALE GENOMIC DNA]</scope>
    <source>
        <strain evidence="1 2">ALBI9_A</strain>
    </source>
</reference>